<dbReference type="PROSITE" id="PS50994">
    <property type="entry name" value="INTEGRASE"/>
    <property type="match status" value="1"/>
</dbReference>
<evidence type="ECO:0000313" key="3">
    <source>
        <dbReference type="Proteomes" id="UP000233551"/>
    </source>
</evidence>
<proteinExistence type="predicted"/>
<dbReference type="PANTHER" id="PTHR42648">
    <property type="entry name" value="TRANSPOSASE, PUTATIVE-RELATED"/>
    <property type="match status" value="1"/>
</dbReference>
<evidence type="ECO:0000259" key="1">
    <source>
        <dbReference type="PROSITE" id="PS50994"/>
    </source>
</evidence>
<gene>
    <name evidence="2" type="ORF">CRG98_022229</name>
</gene>
<evidence type="ECO:0000313" key="2">
    <source>
        <dbReference type="EMBL" id="PKI57384.1"/>
    </source>
</evidence>
<dbReference type="AlphaFoldDB" id="A0A2I0JM72"/>
<keyword evidence="3" id="KW-1185">Reference proteome</keyword>
<dbReference type="EMBL" id="PGOL01001510">
    <property type="protein sequence ID" value="PKI57384.1"/>
    <property type="molecule type" value="Genomic_DNA"/>
</dbReference>
<dbReference type="InterPro" id="IPR001584">
    <property type="entry name" value="Integrase_cat-core"/>
</dbReference>
<feature type="domain" description="Integrase catalytic" evidence="1">
    <location>
        <begin position="151"/>
        <end position="314"/>
    </location>
</feature>
<sequence length="314" mass="36456">MDLDYALHEDEPLAPTDTDAPEGAVSEVTRTKDFLKAIKEQFGKSDKALASTLMKRLTSKTFDSSKSVRAHITEMRDLAAQLKTLKIDISESFLVHFILNSLPVEYLPVEYGPFKISYNTHKEEWSISELLTMCVQEEEMMKHDKPEVAHLTTRPKGKGKKDHGKRQYKVPPKIDGSKVKCFFYRNDGHRYFISFIDDYSRYMYLYLLNEKAEALDAFKSFKAEVEKQKDKKIKIVRSDRSGEYYGRYIENGQMNGPFVKFLESEGSITLHTVPELSNRIMQGFLRMLNLVGVMVLELLNLKKLEKVFRYLQYL</sequence>
<dbReference type="GO" id="GO:0003676">
    <property type="term" value="F:nucleic acid binding"/>
    <property type="evidence" value="ECO:0007669"/>
    <property type="project" value="InterPro"/>
</dbReference>
<dbReference type="GO" id="GO:0015074">
    <property type="term" value="P:DNA integration"/>
    <property type="evidence" value="ECO:0007669"/>
    <property type="project" value="InterPro"/>
</dbReference>
<comment type="caution">
    <text evidence="2">The sequence shown here is derived from an EMBL/GenBank/DDBJ whole genome shotgun (WGS) entry which is preliminary data.</text>
</comment>
<accession>A0A2I0JM72</accession>
<dbReference type="SUPFAM" id="SSF53098">
    <property type="entry name" value="Ribonuclease H-like"/>
    <property type="match status" value="1"/>
</dbReference>
<dbReference type="Proteomes" id="UP000233551">
    <property type="component" value="Unassembled WGS sequence"/>
</dbReference>
<protein>
    <recommendedName>
        <fullName evidence="1">Integrase catalytic domain-containing protein</fullName>
    </recommendedName>
</protein>
<organism evidence="2 3">
    <name type="scientific">Punica granatum</name>
    <name type="common">Pomegranate</name>
    <dbReference type="NCBI Taxonomy" id="22663"/>
    <lineage>
        <taxon>Eukaryota</taxon>
        <taxon>Viridiplantae</taxon>
        <taxon>Streptophyta</taxon>
        <taxon>Embryophyta</taxon>
        <taxon>Tracheophyta</taxon>
        <taxon>Spermatophyta</taxon>
        <taxon>Magnoliopsida</taxon>
        <taxon>eudicotyledons</taxon>
        <taxon>Gunneridae</taxon>
        <taxon>Pentapetalae</taxon>
        <taxon>rosids</taxon>
        <taxon>malvids</taxon>
        <taxon>Myrtales</taxon>
        <taxon>Lythraceae</taxon>
        <taxon>Punica</taxon>
    </lineage>
</organism>
<name>A0A2I0JM72_PUNGR</name>
<dbReference type="InterPro" id="IPR036397">
    <property type="entry name" value="RNaseH_sf"/>
</dbReference>
<dbReference type="Gene3D" id="3.30.420.10">
    <property type="entry name" value="Ribonuclease H-like superfamily/Ribonuclease H"/>
    <property type="match status" value="1"/>
</dbReference>
<dbReference type="PANTHER" id="PTHR42648:SF28">
    <property type="entry name" value="TRANSPOSON-ENCODED PROTEIN WITH RIBONUCLEASE H-LIKE AND RETROVIRUS ZINC FINGER-LIKE DOMAINS"/>
    <property type="match status" value="1"/>
</dbReference>
<reference evidence="2 3" key="1">
    <citation type="submission" date="2017-11" db="EMBL/GenBank/DDBJ databases">
        <title>De-novo sequencing of pomegranate (Punica granatum L.) genome.</title>
        <authorList>
            <person name="Akparov Z."/>
            <person name="Amiraslanov A."/>
            <person name="Hajiyeva S."/>
            <person name="Abbasov M."/>
            <person name="Kaur K."/>
            <person name="Hamwieh A."/>
            <person name="Solovyev V."/>
            <person name="Salamov A."/>
            <person name="Braich B."/>
            <person name="Kosarev P."/>
            <person name="Mahmoud A."/>
            <person name="Hajiyev E."/>
            <person name="Babayeva S."/>
            <person name="Izzatullayeva V."/>
            <person name="Mammadov A."/>
            <person name="Mammadov A."/>
            <person name="Sharifova S."/>
            <person name="Ojaghi J."/>
            <person name="Eynullazada K."/>
            <person name="Bayramov B."/>
            <person name="Abdulazimova A."/>
            <person name="Shahmuradov I."/>
        </authorList>
    </citation>
    <scope>NUCLEOTIDE SEQUENCE [LARGE SCALE GENOMIC DNA]</scope>
    <source>
        <strain evidence="3">cv. AG2017</strain>
        <tissue evidence="2">Leaf</tissue>
    </source>
</reference>
<dbReference type="InterPro" id="IPR012337">
    <property type="entry name" value="RNaseH-like_sf"/>
</dbReference>
<dbReference type="InterPro" id="IPR039537">
    <property type="entry name" value="Retrotran_Ty1/copia-like"/>
</dbReference>
<dbReference type="Pfam" id="PF14223">
    <property type="entry name" value="Retrotran_gag_2"/>
    <property type="match status" value="1"/>
</dbReference>